<feature type="transmembrane region" description="Helical" evidence="8">
    <location>
        <begin position="178"/>
        <end position="196"/>
    </location>
</feature>
<organism evidence="11 12">
    <name type="scientific">Stylosanthes scabra</name>
    <dbReference type="NCBI Taxonomy" id="79078"/>
    <lineage>
        <taxon>Eukaryota</taxon>
        <taxon>Viridiplantae</taxon>
        <taxon>Streptophyta</taxon>
        <taxon>Embryophyta</taxon>
        <taxon>Tracheophyta</taxon>
        <taxon>Spermatophyta</taxon>
        <taxon>Magnoliopsida</taxon>
        <taxon>eudicotyledons</taxon>
        <taxon>Gunneridae</taxon>
        <taxon>Pentapetalae</taxon>
        <taxon>rosids</taxon>
        <taxon>fabids</taxon>
        <taxon>Fabales</taxon>
        <taxon>Fabaceae</taxon>
        <taxon>Papilionoideae</taxon>
        <taxon>50 kb inversion clade</taxon>
        <taxon>dalbergioids sensu lato</taxon>
        <taxon>Dalbergieae</taxon>
        <taxon>Pterocarpus clade</taxon>
        <taxon>Stylosanthes</taxon>
    </lineage>
</organism>
<comment type="caution">
    <text evidence="11">The sequence shown here is derived from an EMBL/GenBank/DDBJ whole genome shotgun (WGS) entry which is preliminary data.</text>
</comment>
<feature type="domain" description="Casparian strip membrane protein" evidence="10">
    <location>
        <begin position="29"/>
        <end position="191"/>
    </location>
</feature>
<dbReference type="InterPro" id="IPR006459">
    <property type="entry name" value="CASP/CASPL"/>
</dbReference>
<evidence type="ECO:0000256" key="5">
    <source>
        <dbReference type="ARBA" id="ARBA00022692"/>
    </source>
</evidence>
<evidence type="ECO:0000313" key="11">
    <source>
        <dbReference type="EMBL" id="MED6158901.1"/>
    </source>
</evidence>
<evidence type="ECO:0000256" key="7">
    <source>
        <dbReference type="ARBA" id="ARBA00023136"/>
    </source>
</evidence>
<dbReference type="Pfam" id="PF04535">
    <property type="entry name" value="CASP_dom"/>
    <property type="match status" value="1"/>
</dbReference>
<keyword evidence="12" id="KW-1185">Reference proteome</keyword>
<dbReference type="PANTHER" id="PTHR36488:SF8">
    <property type="entry name" value="CASP-LIKE PROTEIN 1U1"/>
    <property type="match status" value="1"/>
</dbReference>
<reference evidence="11 12" key="1">
    <citation type="journal article" date="2023" name="Plants (Basel)">
        <title>Bridging the Gap: Combining Genomics and Transcriptomics Approaches to Understand Stylosanthes scabra, an Orphan Legume from the Brazilian Caatinga.</title>
        <authorList>
            <person name="Ferreira-Neto J.R.C."/>
            <person name="da Silva M.D."/>
            <person name="Binneck E."/>
            <person name="de Melo N.F."/>
            <person name="da Silva R.H."/>
            <person name="de Melo A.L.T.M."/>
            <person name="Pandolfi V."/>
            <person name="Bustamante F.O."/>
            <person name="Brasileiro-Vidal A.C."/>
            <person name="Benko-Iseppon A.M."/>
        </authorList>
    </citation>
    <scope>NUCLEOTIDE SEQUENCE [LARGE SCALE GENOMIC DNA]</scope>
    <source>
        <tissue evidence="11">Leaves</tissue>
    </source>
</reference>
<gene>
    <name evidence="11" type="ORF">PIB30_037362</name>
</gene>
<dbReference type="NCBIfam" id="TIGR01569">
    <property type="entry name" value="A_tha_TIGR01569"/>
    <property type="match status" value="1"/>
</dbReference>
<name>A0ABU6UD16_9FABA</name>
<keyword evidence="5 8" id="KW-0812">Transmembrane</keyword>
<protein>
    <recommendedName>
        <fullName evidence="8">CASP-like protein</fullName>
    </recommendedName>
</protein>
<comment type="subcellular location">
    <subcellularLocation>
        <location evidence="1 8">Cell membrane</location>
        <topology evidence="1 8">Multi-pass membrane protein</topology>
    </subcellularLocation>
</comment>
<feature type="transmembrane region" description="Helical" evidence="8">
    <location>
        <begin position="36"/>
        <end position="55"/>
    </location>
</feature>
<keyword evidence="7 8" id="KW-0472">Membrane</keyword>
<feature type="transmembrane region" description="Helical" evidence="8">
    <location>
        <begin position="75"/>
        <end position="100"/>
    </location>
</feature>
<accession>A0ABU6UD16</accession>
<evidence type="ECO:0000313" key="12">
    <source>
        <dbReference type="Proteomes" id="UP001341840"/>
    </source>
</evidence>
<dbReference type="EMBL" id="JASCZI010121016">
    <property type="protein sequence ID" value="MED6158901.1"/>
    <property type="molecule type" value="Genomic_DNA"/>
</dbReference>
<comment type="subunit">
    <text evidence="3 8">Homodimer and heterodimers.</text>
</comment>
<sequence length="249" mass="26957">MGSHSNVEAGGGVVHTNVKVVETAISMGRKHRPCDLVVRLLGLFLSLVSTIIVGVDKETKIISYAGLNFKATAKWEYMSATVFLLVSNGIACSYAAASLVMLEMAKRRRSNDDDNKNKKVVLSLSAVEFGVTVMDLVMMGLLFSANGAAASVGVIAQNGNSHIQWMKVCNVFDAYCRHMTAAFLLSFFASISFLFMKKKKLVRPAVDDNPPPGGGGADEHESQSNNQSHQDPHEVNTHLLASHDLYDVP</sequence>
<evidence type="ECO:0000256" key="2">
    <source>
        <dbReference type="ARBA" id="ARBA00007651"/>
    </source>
</evidence>
<keyword evidence="4 8" id="KW-1003">Cell membrane</keyword>
<keyword evidence="6 8" id="KW-1133">Transmembrane helix</keyword>
<dbReference type="InterPro" id="IPR006702">
    <property type="entry name" value="CASP_dom"/>
</dbReference>
<evidence type="ECO:0000256" key="1">
    <source>
        <dbReference type="ARBA" id="ARBA00004651"/>
    </source>
</evidence>
<dbReference type="PANTHER" id="PTHR36488">
    <property type="entry name" value="CASP-LIKE PROTEIN 1U1"/>
    <property type="match status" value="1"/>
</dbReference>
<feature type="transmembrane region" description="Helical" evidence="8">
    <location>
        <begin position="120"/>
        <end position="143"/>
    </location>
</feature>
<evidence type="ECO:0000256" key="6">
    <source>
        <dbReference type="ARBA" id="ARBA00022989"/>
    </source>
</evidence>
<evidence type="ECO:0000256" key="3">
    <source>
        <dbReference type="ARBA" id="ARBA00011489"/>
    </source>
</evidence>
<evidence type="ECO:0000256" key="9">
    <source>
        <dbReference type="SAM" id="MobiDB-lite"/>
    </source>
</evidence>
<evidence type="ECO:0000256" key="8">
    <source>
        <dbReference type="RuleBase" id="RU361233"/>
    </source>
</evidence>
<comment type="similarity">
    <text evidence="2 8">Belongs to the Casparian strip membrane proteins (CASP) family.</text>
</comment>
<feature type="region of interest" description="Disordered" evidence="9">
    <location>
        <begin position="205"/>
        <end position="249"/>
    </location>
</feature>
<proteinExistence type="inferred from homology"/>
<evidence type="ECO:0000256" key="4">
    <source>
        <dbReference type="ARBA" id="ARBA00022475"/>
    </source>
</evidence>
<dbReference type="Proteomes" id="UP001341840">
    <property type="component" value="Unassembled WGS sequence"/>
</dbReference>
<dbReference type="InterPro" id="IPR044173">
    <property type="entry name" value="CASPL"/>
</dbReference>
<evidence type="ECO:0000259" key="10">
    <source>
        <dbReference type="Pfam" id="PF04535"/>
    </source>
</evidence>